<evidence type="ECO:0000313" key="1">
    <source>
        <dbReference type="EMBL" id="KKN36036.1"/>
    </source>
</evidence>
<protein>
    <submittedName>
        <fullName evidence="1">Uncharacterized protein</fullName>
    </submittedName>
</protein>
<organism evidence="1">
    <name type="scientific">marine sediment metagenome</name>
    <dbReference type="NCBI Taxonomy" id="412755"/>
    <lineage>
        <taxon>unclassified sequences</taxon>
        <taxon>metagenomes</taxon>
        <taxon>ecological metagenomes</taxon>
    </lineage>
</organism>
<reference evidence="1" key="1">
    <citation type="journal article" date="2015" name="Nature">
        <title>Complex archaea that bridge the gap between prokaryotes and eukaryotes.</title>
        <authorList>
            <person name="Spang A."/>
            <person name="Saw J.H."/>
            <person name="Jorgensen S.L."/>
            <person name="Zaremba-Niedzwiedzka K."/>
            <person name="Martijn J."/>
            <person name="Lind A.E."/>
            <person name="van Eijk R."/>
            <person name="Schleper C."/>
            <person name="Guy L."/>
            <person name="Ettema T.J."/>
        </authorList>
    </citation>
    <scope>NUCLEOTIDE SEQUENCE</scope>
</reference>
<proteinExistence type="predicted"/>
<name>A0A0F9SGB3_9ZZZZ</name>
<gene>
    <name evidence="1" type="ORF">LCGC14_0777750</name>
</gene>
<comment type="caution">
    <text evidence="1">The sequence shown here is derived from an EMBL/GenBank/DDBJ whole genome shotgun (WGS) entry which is preliminary data.</text>
</comment>
<accession>A0A0F9SGB3</accession>
<dbReference type="AlphaFoldDB" id="A0A0F9SGB3"/>
<sequence length="236" mass="26313">MTLSILTKPAAPAMELPAGLIRDDELGHYYKGRERHLYQNKTRSFWRHNALAWLRDHVSAAIPRLYYNLVLGHDLHISTYAELYVRHFHATERDPFTGKMGWMENVGLVSRGKVTVEFRDYEIDQLQTEDSTYGDFKFHRPGTSAQAESSADTGLIADAGLEATGTQIEGATADIYKSVATVTADATETWQEHSIANLTGVGGGELMDRSLVTPTVSVVNLDTVEFTYELTKNEEA</sequence>
<dbReference type="EMBL" id="LAZR01001993">
    <property type="protein sequence ID" value="KKN36036.1"/>
    <property type="molecule type" value="Genomic_DNA"/>
</dbReference>